<dbReference type="EMBL" id="MU150261">
    <property type="protein sequence ID" value="KAF9463561.1"/>
    <property type="molecule type" value="Genomic_DNA"/>
</dbReference>
<name>A0A9P5Y957_9AGAR</name>
<evidence type="ECO:0000313" key="4">
    <source>
        <dbReference type="Proteomes" id="UP000807353"/>
    </source>
</evidence>
<reference evidence="3" key="1">
    <citation type="submission" date="2020-11" db="EMBL/GenBank/DDBJ databases">
        <authorList>
            <consortium name="DOE Joint Genome Institute"/>
            <person name="Ahrendt S."/>
            <person name="Riley R."/>
            <person name="Andreopoulos W."/>
            <person name="Labutti K."/>
            <person name="Pangilinan J."/>
            <person name="Ruiz-Duenas F.J."/>
            <person name="Barrasa J.M."/>
            <person name="Sanchez-Garcia M."/>
            <person name="Camarero S."/>
            <person name="Miyauchi S."/>
            <person name="Serrano A."/>
            <person name="Linde D."/>
            <person name="Babiker R."/>
            <person name="Drula E."/>
            <person name="Ayuso-Fernandez I."/>
            <person name="Pacheco R."/>
            <person name="Padilla G."/>
            <person name="Ferreira P."/>
            <person name="Barriuso J."/>
            <person name="Kellner H."/>
            <person name="Castanera R."/>
            <person name="Alfaro M."/>
            <person name="Ramirez L."/>
            <person name="Pisabarro A.G."/>
            <person name="Kuo A."/>
            <person name="Tritt A."/>
            <person name="Lipzen A."/>
            <person name="He G."/>
            <person name="Yan M."/>
            <person name="Ng V."/>
            <person name="Cullen D."/>
            <person name="Martin F."/>
            <person name="Rosso M.-N."/>
            <person name="Henrissat B."/>
            <person name="Hibbett D."/>
            <person name="Martinez A.T."/>
            <person name="Grigoriev I.V."/>
        </authorList>
    </citation>
    <scope>NUCLEOTIDE SEQUENCE</scope>
    <source>
        <strain evidence="3">CBS 247.69</strain>
    </source>
</reference>
<protein>
    <recommendedName>
        <fullName evidence="2">Hypervirulence associated protein TUDOR domain-containing protein</fullName>
    </recommendedName>
</protein>
<keyword evidence="4" id="KW-1185">Reference proteome</keyword>
<gene>
    <name evidence="3" type="ORF">BDZ94DRAFT_1308675</name>
</gene>
<evidence type="ECO:0000313" key="3">
    <source>
        <dbReference type="EMBL" id="KAF9463561.1"/>
    </source>
</evidence>
<dbReference type="Proteomes" id="UP000807353">
    <property type="component" value="Unassembled WGS sequence"/>
</dbReference>
<dbReference type="OrthoDB" id="10052172at2759"/>
<sequence length="80" mass="8497">MSTAYKAGDHVEYRAIGGGGSGTEQSTTRGQIVDVLTETQPAGDTGNTMRASSNEPRYVIKNDNTGKETAYKEDNILGTI</sequence>
<proteinExistence type="predicted"/>
<dbReference type="AlphaFoldDB" id="A0A9P5Y957"/>
<dbReference type="Pfam" id="PF11160">
    <property type="entry name" value="Hva1_TUDOR"/>
    <property type="match status" value="1"/>
</dbReference>
<feature type="compositionally biased region" description="Polar residues" evidence="1">
    <location>
        <begin position="38"/>
        <end position="55"/>
    </location>
</feature>
<evidence type="ECO:0000259" key="2">
    <source>
        <dbReference type="Pfam" id="PF11160"/>
    </source>
</evidence>
<accession>A0A9P5Y957</accession>
<comment type="caution">
    <text evidence="3">The sequence shown here is derived from an EMBL/GenBank/DDBJ whole genome shotgun (WGS) entry which is preliminary data.</text>
</comment>
<organism evidence="3 4">
    <name type="scientific">Collybia nuda</name>
    <dbReference type="NCBI Taxonomy" id="64659"/>
    <lineage>
        <taxon>Eukaryota</taxon>
        <taxon>Fungi</taxon>
        <taxon>Dikarya</taxon>
        <taxon>Basidiomycota</taxon>
        <taxon>Agaricomycotina</taxon>
        <taxon>Agaricomycetes</taxon>
        <taxon>Agaricomycetidae</taxon>
        <taxon>Agaricales</taxon>
        <taxon>Tricholomatineae</taxon>
        <taxon>Clitocybaceae</taxon>
        <taxon>Collybia</taxon>
    </lineage>
</organism>
<dbReference type="InterPro" id="IPR021331">
    <property type="entry name" value="Hva1_TUDOR"/>
</dbReference>
<evidence type="ECO:0000256" key="1">
    <source>
        <dbReference type="SAM" id="MobiDB-lite"/>
    </source>
</evidence>
<feature type="region of interest" description="Disordered" evidence="1">
    <location>
        <begin position="38"/>
        <end position="66"/>
    </location>
</feature>
<feature type="domain" description="Hypervirulence associated protein TUDOR" evidence="2">
    <location>
        <begin position="8"/>
        <end position="76"/>
    </location>
</feature>